<name>A0A3N4I258_ASCIM</name>
<sequence length="249" mass="28266">MADNAPAAQNPSFYFTFGDEKVPIGVLRHDVAAAGINMDNTANLNRADLVAEIITRMRAAPGGINTFRGNPSLAHWQQNGKPSQAAQTRQARLAAENARVERVEGRIADVITELEHMETENDHVRETLAIETRLRRDLEHKNTNLANELGRLRFEVEELSNQKLDAEDRANVAEAELVKARKEIGRIGGRIGEERRLRKEVQVRAEELVEENEGLRERVEELMRDESRRLLEMKHVRKQNEALRAALTK</sequence>
<dbReference type="Gene3D" id="1.20.5.340">
    <property type="match status" value="1"/>
</dbReference>
<proteinExistence type="predicted"/>
<organism evidence="2 3">
    <name type="scientific">Ascobolus immersus RN42</name>
    <dbReference type="NCBI Taxonomy" id="1160509"/>
    <lineage>
        <taxon>Eukaryota</taxon>
        <taxon>Fungi</taxon>
        <taxon>Dikarya</taxon>
        <taxon>Ascomycota</taxon>
        <taxon>Pezizomycotina</taxon>
        <taxon>Pezizomycetes</taxon>
        <taxon>Pezizales</taxon>
        <taxon>Ascobolaceae</taxon>
        <taxon>Ascobolus</taxon>
    </lineage>
</organism>
<accession>A0A3N4I258</accession>
<evidence type="ECO:0000313" key="2">
    <source>
        <dbReference type="EMBL" id="RPA78190.1"/>
    </source>
</evidence>
<dbReference type="SUPFAM" id="SSF90257">
    <property type="entry name" value="Myosin rod fragments"/>
    <property type="match status" value="1"/>
</dbReference>
<keyword evidence="1" id="KW-0175">Coiled coil</keyword>
<evidence type="ECO:0000256" key="1">
    <source>
        <dbReference type="SAM" id="Coils"/>
    </source>
</evidence>
<keyword evidence="3" id="KW-1185">Reference proteome</keyword>
<dbReference type="AlphaFoldDB" id="A0A3N4I258"/>
<protein>
    <submittedName>
        <fullName evidence="2">Uncharacterized protein</fullName>
    </submittedName>
</protein>
<dbReference type="Proteomes" id="UP000275078">
    <property type="component" value="Unassembled WGS sequence"/>
</dbReference>
<gene>
    <name evidence="2" type="ORF">BJ508DRAFT_329459</name>
</gene>
<reference evidence="2 3" key="1">
    <citation type="journal article" date="2018" name="Nat. Ecol. Evol.">
        <title>Pezizomycetes genomes reveal the molecular basis of ectomycorrhizal truffle lifestyle.</title>
        <authorList>
            <person name="Murat C."/>
            <person name="Payen T."/>
            <person name="Noel B."/>
            <person name="Kuo A."/>
            <person name="Morin E."/>
            <person name="Chen J."/>
            <person name="Kohler A."/>
            <person name="Krizsan K."/>
            <person name="Balestrini R."/>
            <person name="Da Silva C."/>
            <person name="Montanini B."/>
            <person name="Hainaut M."/>
            <person name="Levati E."/>
            <person name="Barry K.W."/>
            <person name="Belfiori B."/>
            <person name="Cichocki N."/>
            <person name="Clum A."/>
            <person name="Dockter R.B."/>
            <person name="Fauchery L."/>
            <person name="Guy J."/>
            <person name="Iotti M."/>
            <person name="Le Tacon F."/>
            <person name="Lindquist E.A."/>
            <person name="Lipzen A."/>
            <person name="Malagnac F."/>
            <person name="Mello A."/>
            <person name="Molinier V."/>
            <person name="Miyauchi S."/>
            <person name="Poulain J."/>
            <person name="Riccioni C."/>
            <person name="Rubini A."/>
            <person name="Sitrit Y."/>
            <person name="Splivallo R."/>
            <person name="Traeger S."/>
            <person name="Wang M."/>
            <person name="Zifcakova L."/>
            <person name="Wipf D."/>
            <person name="Zambonelli A."/>
            <person name="Paolocci F."/>
            <person name="Nowrousian M."/>
            <person name="Ottonello S."/>
            <person name="Baldrian P."/>
            <person name="Spatafora J.W."/>
            <person name="Henrissat B."/>
            <person name="Nagy L.G."/>
            <person name="Aury J.M."/>
            <person name="Wincker P."/>
            <person name="Grigoriev I.V."/>
            <person name="Bonfante P."/>
            <person name="Martin F.M."/>
        </authorList>
    </citation>
    <scope>NUCLEOTIDE SEQUENCE [LARGE SCALE GENOMIC DNA]</scope>
    <source>
        <strain evidence="2 3">RN42</strain>
    </source>
</reference>
<evidence type="ECO:0000313" key="3">
    <source>
        <dbReference type="Proteomes" id="UP000275078"/>
    </source>
</evidence>
<dbReference type="EMBL" id="ML119714">
    <property type="protein sequence ID" value="RPA78190.1"/>
    <property type="molecule type" value="Genomic_DNA"/>
</dbReference>
<feature type="coiled-coil region" evidence="1">
    <location>
        <begin position="100"/>
        <end position="225"/>
    </location>
</feature>